<protein>
    <recommendedName>
        <fullName evidence="5">DNA-directed RNA polymerase subunit</fullName>
    </recommendedName>
</protein>
<dbReference type="AlphaFoldDB" id="A0ABD0UR13"/>
<dbReference type="InterPro" id="IPR045113">
    <property type="entry name" value="Rpb7-like"/>
</dbReference>
<feature type="region of interest" description="Disordered" evidence="6">
    <location>
        <begin position="183"/>
        <end position="227"/>
    </location>
</feature>
<comment type="caution">
    <text evidence="7">The sequence shown here is derived from an EMBL/GenBank/DDBJ whole genome shotgun (WGS) entry which is preliminary data.</text>
</comment>
<evidence type="ECO:0000256" key="4">
    <source>
        <dbReference type="ARBA" id="ARBA00023242"/>
    </source>
</evidence>
<name>A0ABD0UR13_DENTH</name>
<organism evidence="7 8">
    <name type="scientific">Dendrobium thyrsiflorum</name>
    <name type="common">Pinecone-like raceme dendrobium</name>
    <name type="synonym">Orchid</name>
    <dbReference type="NCBI Taxonomy" id="117978"/>
    <lineage>
        <taxon>Eukaryota</taxon>
        <taxon>Viridiplantae</taxon>
        <taxon>Streptophyta</taxon>
        <taxon>Embryophyta</taxon>
        <taxon>Tracheophyta</taxon>
        <taxon>Spermatophyta</taxon>
        <taxon>Magnoliopsida</taxon>
        <taxon>Liliopsida</taxon>
        <taxon>Asparagales</taxon>
        <taxon>Orchidaceae</taxon>
        <taxon>Epidendroideae</taxon>
        <taxon>Malaxideae</taxon>
        <taxon>Dendrobiinae</taxon>
        <taxon>Dendrobium</taxon>
    </lineage>
</organism>
<dbReference type="InterPro" id="IPR036898">
    <property type="entry name" value="RNA_pol_Rpb7-like_N_sf"/>
</dbReference>
<accession>A0ABD0UR13</accession>
<dbReference type="GO" id="GO:0000428">
    <property type="term" value="C:DNA-directed RNA polymerase complex"/>
    <property type="evidence" value="ECO:0007669"/>
    <property type="project" value="UniProtKB-KW"/>
</dbReference>
<comment type="function">
    <text evidence="5">DNA-dependent RNA polymerase which catalyzes the transcription of DNA into RNA using the four ribonucleoside triphosphates as substrates.</text>
</comment>
<dbReference type="Gene3D" id="2.40.50.1060">
    <property type="match status" value="1"/>
</dbReference>
<evidence type="ECO:0000256" key="5">
    <source>
        <dbReference type="RuleBase" id="RU369086"/>
    </source>
</evidence>
<keyword evidence="2 5" id="KW-0240">DNA-directed RNA polymerase</keyword>
<dbReference type="EMBL" id="JANQDX010000012">
    <property type="protein sequence ID" value="KAL0915302.1"/>
    <property type="molecule type" value="Genomic_DNA"/>
</dbReference>
<dbReference type="GO" id="GO:0006352">
    <property type="term" value="P:DNA-templated transcription initiation"/>
    <property type="evidence" value="ECO:0007669"/>
    <property type="project" value="UniProtKB-UniRule"/>
</dbReference>
<dbReference type="Proteomes" id="UP001552299">
    <property type="component" value="Unassembled WGS sequence"/>
</dbReference>
<evidence type="ECO:0000256" key="2">
    <source>
        <dbReference type="ARBA" id="ARBA00022478"/>
    </source>
</evidence>
<dbReference type="Gene3D" id="3.30.1490.120">
    <property type="entry name" value="RNA polymerase Rpb7-like, N-terminal domain"/>
    <property type="match status" value="1"/>
</dbReference>
<evidence type="ECO:0000256" key="3">
    <source>
        <dbReference type="ARBA" id="ARBA00023163"/>
    </source>
</evidence>
<proteinExistence type="predicted"/>
<evidence type="ECO:0000313" key="8">
    <source>
        <dbReference type="Proteomes" id="UP001552299"/>
    </source>
</evidence>
<evidence type="ECO:0000256" key="1">
    <source>
        <dbReference type="ARBA" id="ARBA00004123"/>
    </source>
</evidence>
<gene>
    <name evidence="7" type="ORF">M5K25_015709</name>
</gene>
<evidence type="ECO:0000313" key="7">
    <source>
        <dbReference type="EMBL" id="KAL0915302.1"/>
    </source>
</evidence>
<reference evidence="7 8" key="1">
    <citation type="journal article" date="2024" name="Plant Biotechnol. J.">
        <title>Dendrobium thyrsiflorum genome and its molecular insights into genes involved in important horticultural traits.</title>
        <authorList>
            <person name="Chen B."/>
            <person name="Wang J.Y."/>
            <person name="Zheng P.J."/>
            <person name="Li K.L."/>
            <person name="Liang Y.M."/>
            <person name="Chen X.F."/>
            <person name="Zhang C."/>
            <person name="Zhao X."/>
            <person name="He X."/>
            <person name="Zhang G.Q."/>
            <person name="Liu Z.J."/>
            <person name="Xu Q."/>
        </authorList>
    </citation>
    <scope>NUCLEOTIDE SEQUENCE [LARGE SCALE GENOMIC DNA]</scope>
    <source>
        <strain evidence="7">GZMU011</strain>
    </source>
</reference>
<dbReference type="FunFam" id="3.30.1490.120:FF:000006">
    <property type="entry name" value="DNA-directed RNA polymerase"/>
    <property type="match status" value="1"/>
</dbReference>
<keyword evidence="8" id="KW-1185">Reference proteome</keyword>
<dbReference type="PANTHER" id="PTHR12709">
    <property type="entry name" value="DNA-DIRECTED RNA POLYMERASE II, III"/>
    <property type="match status" value="1"/>
</dbReference>
<evidence type="ECO:0000256" key="6">
    <source>
        <dbReference type="SAM" id="MobiDB-lite"/>
    </source>
</evidence>
<feature type="compositionally biased region" description="Basic and acidic residues" evidence="6">
    <location>
        <begin position="183"/>
        <end position="198"/>
    </location>
</feature>
<sequence>MEGLMVSDANLTVYIHPSMGNRIRGAILSQLSSLLFKYDEIFEGVLLAYQVDGRSRSARILPGLVPYFGVKLRASLLLFSPKPNMFIEGKVVKLGRESIHATVLGFSSVAIMLEDIRAEFKYKTRDGVGTFTSRYNKHHLIKVGSIIRFIVKSLDEEMLHISGSLVPPNTGCIYWLSKHEVDDASQKERGTKRNRADGVEENALEQDPSFFRSSKRSRPHESKTRKE</sequence>
<dbReference type="PANTHER" id="PTHR12709:SF5">
    <property type="entry name" value="DNA-DIRECTED RNA POLYMERASE I SUBUNIT RPA43"/>
    <property type="match status" value="1"/>
</dbReference>
<keyword evidence="4 5" id="KW-0539">Nucleus</keyword>
<dbReference type="GO" id="GO:0005634">
    <property type="term" value="C:nucleus"/>
    <property type="evidence" value="ECO:0007669"/>
    <property type="project" value="UniProtKB-SubCell"/>
</dbReference>
<keyword evidence="3 5" id="KW-0804">Transcription</keyword>
<comment type="subcellular location">
    <subcellularLocation>
        <location evidence="1 5">Nucleus</location>
    </subcellularLocation>
</comment>